<evidence type="ECO:0000313" key="1">
    <source>
        <dbReference type="EMBL" id="HEF64894.1"/>
    </source>
</evidence>
<comment type="caution">
    <text evidence="1">The sequence shown here is derived from an EMBL/GenBank/DDBJ whole genome shotgun (WGS) entry which is preliminary data.</text>
</comment>
<accession>A0A7C1X5I3</accession>
<organism evidence="1">
    <name type="scientific">Thermomicrobium roseum</name>
    <dbReference type="NCBI Taxonomy" id="500"/>
    <lineage>
        <taxon>Bacteria</taxon>
        <taxon>Pseudomonadati</taxon>
        <taxon>Thermomicrobiota</taxon>
        <taxon>Thermomicrobia</taxon>
        <taxon>Thermomicrobiales</taxon>
        <taxon>Thermomicrobiaceae</taxon>
        <taxon>Thermomicrobium</taxon>
    </lineage>
</organism>
<gene>
    <name evidence="1" type="ORF">ENP47_04770</name>
</gene>
<protein>
    <submittedName>
        <fullName evidence="1">Uncharacterized protein</fullName>
    </submittedName>
</protein>
<dbReference type="EMBL" id="DSJL01000009">
    <property type="protein sequence ID" value="HEF64894.1"/>
    <property type="molecule type" value="Genomic_DNA"/>
</dbReference>
<sequence length="198" mass="22032">MASERTERQGFDPSKFLTKVNGNDYLEVKWRLLWFRTDHPDGEIETELVEHRDGVAVFRARVKVPGGGSATGWGSESAEDFADYLEKAETKALGRALAALGYGTQFCPDFEFGAVEQRVVDAPVDAARLSGRRALGGRATPRQLEYLRDMARRLGMTEEELEAQAREQFGAGLEELARQDASALIETLRQRRSAHEAA</sequence>
<reference evidence="1" key="1">
    <citation type="journal article" date="2020" name="mSystems">
        <title>Genome- and Community-Level Interaction Insights into Carbon Utilization and Element Cycling Functions of Hydrothermarchaeota in Hydrothermal Sediment.</title>
        <authorList>
            <person name="Zhou Z."/>
            <person name="Liu Y."/>
            <person name="Xu W."/>
            <person name="Pan J."/>
            <person name="Luo Z.H."/>
            <person name="Li M."/>
        </authorList>
    </citation>
    <scope>NUCLEOTIDE SEQUENCE [LARGE SCALE GENOMIC DNA]</scope>
    <source>
        <strain evidence="1">SpSt-222</strain>
    </source>
</reference>
<name>A0A7C1X5I3_THERO</name>
<dbReference type="AlphaFoldDB" id="A0A7C1X5I3"/>
<proteinExistence type="predicted"/>